<dbReference type="EMBL" id="CCKQ01017311">
    <property type="protein sequence ID" value="CDW89175.1"/>
    <property type="molecule type" value="Genomic_DNA"/>
</dbReference>
<organism evidence="1 2">
    <name type="scientific">Stylonychia lemnae</name>
    <name type="common">Ciliate</name>
    <dbReference type="NCBI Taxonomy" id="5949"/>
    <lineage>
        <taxon>Eukaryota</taxon>
        <taxon>Sar</taxon>
        <taxon>Alveolata</taxon>
        <taxon>Ciliophora</taxon>
        <taxon>Intramacronucleata</taxon>
        <taxon>Spirotrichea</taxon>
        <taxon>Stichotrichia</taxon>
        <taxon>Sporadotrichida</taxon>
        <taxon>Oxytrichidae</taxon>
        <taxon>Stylonychinae</taxon>
        <taxon>Stylonychia</taxon>
    </lineage>
</organism>
<dbReference type="Proteomes" id="UP000039865">
    <property type="component" value="Unassembled WGS sequence"/>
</dbReference>
<dbReference type="Gene3D" id="2.130.10.10">
    <property type="entry name" value="YVTN repeat-like/Quinoprotein amine dehydrogenase"/>
    <property type="match status" value="1"/>
</dbReference>
<sequence length="641" mass="75671">MLRLFDRVVQNKKQNQKFMTWKEFVDVLISETLVHDNMALTEYFKNYQNSGESETLQRIKGLDLNQKRSMQNYIIDGEDKMMLEMLNENGEILMPIDKCLSHNEKTVLQRLTQVDKRTHKDGIQKQHFSHFIRYHCRVLFAENLYGGSILCLDQMCDRILMYDKQMKKSRVYLTIDHKIHNFDAIILDMAYSVKEQMVQYDQNLCEIIQLGVVMRDNSISFWSANDDFKYERKIESDLPNFQYQIWYLNSVRKWITTDKTNQLHLWTPSSDFPQSLDLNAHKEKIIYLKEVMEIDGFITSSLDKTFVVWDSRLLKMLFGASYEQNIRIYEFPNKFECNLSKILIGHQTMITAIELIDERNILISIDDSACLKCWSLNDNKCVQTYRFDYFIEAQALISINNAQFVSVSNRMHLFTILSINFQRKLTDYQFEDPYYLIRDFLGANHGKKGIHVNKDEVTKEVKLQDQVLDVMFSVLLQKVIVVNKKDVRIFNMQDGLQEMLMSKISNNDCELTFCTLEDNILVISDVDGRLYSIDILKHERFEIFPKCQSQIVTIKIDLKNHQIIVCEEYLNRIRVLQLKDDFLAVDQSKKQKQCNIVRELLNCVPPGDDLLQCYISLYLNTILVGNNNKQRVEVWNYDGLQ</sequence>
<evidence type="ECO:0000313" key="1">
    <source>
        <dbReference type="EMBL" id="CDW89175.1"/>
    </source>
</evidence>
<proteinExistence type="predicted"/>
<evidence type="ECO:0000313" key="2">
    <source>
        <dbReference type="Proteomes" id="UP000039865"/>
    </source>
</evidence>
<accession>A0A078B3Q8</accession>
<dbReference type="OrthoDB" id="10251605at2759"/>
<dbReference type="InParanoid" id="A0A078B3Q8"/>
<protein>
    <submittedName>
        <fullName evidence="1">Rna recognition motif</fullName>
    </submittedName>
</protein>
<keyword evidence="2" id="KW-1185">Reference proteome</keyword>
<dbReference type="InterPro" id="IPR015943">
    <property type="entry name" value="WD40/YVTN_repeat-like_dom_sf"/>
</dbReference>
<gene>
    <name evidence="1" type="primary">Contig2605.g2803</name>
    <name evidence="1" type="ORF">STYLEM_18306</name>
</gene>
<dbReference type="AlphaFoldDB" id="A0A078B3Q8"/>
<reference evidence="1 2" key="1">
    <citation type="submission" date="2014-06" db="EMBL/GenBank/DDBJ databases">
        <authorList>
            <person name="Swart Estienne"/>
        </authorList>
    </citation>
    <scope>NUCLEOTIDE SEQUENCE [LARGE SCALE GENOMIC DNA]</scope>
    <source>
        <strain evidence="1 2">130c</strain>
    </source>
</reference>
<dbReference type="SUPFAM" id="SSF50978">
    <property type="entry name" value="WD40 repeat-like"/>
    <property type="match status" value="2"/>
</dbReference>
<name>A0A078B3Q8_STYLE</name>
<dbReference type="InterPro" id="IPR036322">
    <property type="entry name" value="WD40_repeat_dom_sf"/>
</dbReference>